<feature type="domain" description="Glycosyltransferase subfamily 4-like N-terminal" evidence="3">
    <location>
        <begin position="39"/>
        <end position="197"/>
    </location>
</feature>
<dbReference type="RefSeq" id="WP_311533979.1">
    <property type="nucleotide sequence ID" value="NZ_JAVRHQ010000004.1"/>
</dbReference>
<reference evidence="4 5" key="1">
    <citation type="submission" date="2023-09" db="EMBL/GenBank/DDBJ databases">
        <authorList>
            <person name="Rey-Velasco X."/>
        </authorList>
    </citation>
    <scope>NUCLEOTIDE SEQUENCE [LARGE SCALE GENOMIC DNA]</scope>
    <source>
        <strain evidence="4 5">F363</strain>
    </source>
</reference>
<evidence type="ECO:0000259" key="2">
    <source>
        <dbReference type="Pfam" id="PF00534"/>
    </source>
</evidence>
<keyword evidence="1 4" id="KW-0808">Transferase</keyword>
<dbReference type="PANTHER" id="PTHR46401:SF2">
    <property type="entry name" value="GLYCOSYLTRANSFERASE WBBK-RELATED"/>
    <property type="match status" value="1"/>
</dbReference>
<dbReference type="GO" id="GO:0016757">
    <property type="term" value="F:glycosyltransferase activity"/>
    <property type="evidence" value="ECO:0007669"/>
    <property type="project" value="UniProtKB-KW"/>
</dbReference>
<evidence type="ECO:0000259" key="3">
    <source>
        <dbReference type="Pfam" id="PF13439"/>
    </source>
</evidence>
<dbReference type="Gene3D" id="3.40.50.2000">
    <property type="entry name" value="Glycogen Phosphorylase B"/>
    <property type="match status" value="2"/>
</dbReference>
<proteinExistence type="predicted"/>
<keyword evidence="5" id="KW-1185">Reference proteome</keyword>
<gene>
    <name evidence="4" type="ORF">RM553_05625</name>
</gene>
<evidence type="ECO:0000313" key="4">
    <source>
        <dbReference type="EMBL" id="MDT0642307.1"/>
    </source>
</evidence>
<accession>A0ABU3C7I9</accession>
<evidence type="ECO:0000313" key="5">
    <source>
        <dbReference type="Proteomes" id="UP001262889"/>
    </source>
</evidence>
<dbReference type="InterPro" id="IPR028098">
    <property type="entry name" value="Glyco_trans_4-like_N"/>
</dbReference>
<protein>
    <submittedName>
        <fullName evidence="4">Glycosyltransferase family 4 protein</fullName>
        <ecNumber evidence="4">2.4.-.-</ecNumber>
    </submittedName>
</protein>
<dbReference type="EC" id="2.4.-.-" evidence="4"/>
<keyword evidence="4" id="KW-0328">Glycosyltransferase</keyword>
<name>A0ABU3C7I9_9FLAO</name>
<dbReference type="CDD" id="cd03801">
    <property type="entry name" value="GT4_PimA-like"/>
    <property type="match status" value="1"/>
</dbReference>
<dbReference type="InterPro" id="IPR001296">
    <property type="entry name" value="Glyco_trans_1"/>
</dbReference>
<evidence type="ECO:0000256" key="1">
    <source>
        <dbReference type="ARBA" id="ARBA00022679"/>
    </source>
</evidence>
<comment type="caution">
    <text evidence="4">The sequence shown here is derived from an EMBL/GenBank/DDBJ whole genome shotgun (WGS) entry which is preliminary data.</text>
</comment>
<dbReference type="PANTHER" id="PTHR46401">
    <property type="entry name" value="GLYCOSYLTRANSFERASE WBBK-RELATED"/>
    <property type="match status" value="1"/>
</dbReference>
<dbReference type="Proteomes" id="UP001262889">
    <property type="component" value="Unassembled WGS sequence"/>
</dbReference>
<dbReference type="Pfam" id="PF00534">
    <property type="entry name" value="Glycos_transf_1"/>
    <property type="match status" value="1"/>
</dbReference>
<organism evidence="4 5">
    <name type="scientific">Autumnicola tepida</name>
    <dbReference type="NCBI Taxonomy" id="3075595"/>
    <lineage>
        <taxon>Bacteria</taxon>
        <taxon>Pseudomonadati</taxon>
        <taxon>Bacteroidota</taxon>
        <taxon>Flavobacteriia</taxon>
        <taxon>Flavobacteriales</taxon>
        <taxon>Flavobacteriaceae</taxon>
        <taxon>Autumnicola</taxon>
    </lineage>
</organism>
<feature type="domain" description="Glycosyl transferase family 1" evidence="2">
    <location>
        <begin position="206"/>
        <end position="370"/>
    </location>
</feature>
<dbReference type="SUPFAM" id="SSF53756">
    <property type="entry name" value="UDP-Glycosyltransferase/glycogen phosphorylase"/>
    <property type="match status" value="1"/>
</dbReference>
<dbReference type="Pfam" id="PF13439">
    <property type="entry name" value="Glyco_transf_4"/>
    <property type="match status" value="1"/>
</dbReference>
<dbReference type="EMBL" id="JAVRHQ010000004">
    <property type="protein sequence ID" value="MDT0642307.1"/>
    <property type="molecule type" value="Genomic_DNA"/>
</dbReference>
<sequence>MMHIGIASPITIQRFSKYLDASGKEKAKALEGLKAPAVDAVVEELLRRGHTISIYTLAIECNEKTVLFGKNLTIFVGPFRKSSYLKTFNLFKSESSHIRDFVHSEVNKPEILHAQWTYEFSLGLSSFRKDIPVFVTVRDWAPAILRYFKSYYRLVRLLVNNAIFRKRELHFISNSPYISKSIKQRWNIDSVVIPNPISNHYLEIQNSIDRDVNTIISVSNSVSKLKNIKTLLVAFQQVLIKKPNLKLRLVGNPFYQKNPALKKWRTSNLFKNVELCGPVTHAELVDLYDESSIMVHPSLEESFGNTLIEAMARNTAVIGGKDSGAVPHLLGFGNYGVLCDVTCSTALACEILRLCEETGLREELVERAREYVLRNYTIEVTVDNLIDHYKKQLSGEN</sequence>